<dbReference type="PATRIC" id="fig|1359157.3.peg.772"/>
<organism evidence="1 2">
    <name type="scientific">Anaplasma phagocytophilum str. CRT53-1</name>
    <dbReference type="NCBI Taxonomy" id="1359157"/>
    <lineage>
        <taxon>Bacteria</taxon>
        <taxon>Pseudomonadati</taxon>
        <taxon>Pseudomonadota</taxon>
        <taxon>Alphaproteobacteria</taxon>
        <taxon>Rickettsiales</taxon>
        <taxon>Anaplasmataceae</taxon>
        <taxon>Anaplasma</taxon>
        <taxon>phagocytophilum group</taxon>
    </lineage>
</organism>
<accession>A0A0F3PZA1</accession>
<dbReference type="Proteomes" id="UP000033722">
    <property type="component" value="Unassembled WGS sequence"/>
</dbReference>
<dbReference type="AlphaFoldDB" id="A0A0F3PZA1"/>
<sequence>MLLCQNYVSHGFRENNGRAYGFKISLCISSAREAQASKHEVYASNRYYYVEL</sequence>
<evidence type="ECO:0000313" key="2">
    <source>
        <dbReference type="Proteomes" id="UP000033722"/>
    </source>
</evidence>
<name>A0A0F3PZA1_ANAPH</name>
<proteinExistence type="predicted"/>
<evidence type="ECO:0000313" key="1">
    <source>
        <dbReference type="EMBL" id="KJV85705.1"/>
    </source>
</evidence>
<reference evidence="1 2" key="1">
    <citation type="submission" date="2015-01" db="EMBL/GenBank/DDBJ databases">
        <title>Genome Sequencing of Rickettsiales.</title>
        <authorList>
            <person name="Daugherty S.C."/>
            <person name="Su Q."/>
            <person name="Abolude K."/>
            <person name="Beier-Sexton M."/>
            <person name="Carlyon J.A."/>
            <person name="Carter R."/>
            <person name="Day N.P."/>
            <person name="Dumler S.J."/>
            <person name="Dyachenko V."/>
            <person name="Godinez A."/>
            <person name="Kurtti T.J."/>
            <person name="Lichay M."/>
            <person name="Mullins K.E."/>
            <person name="Ott S."/>
            <person name="Pappas-Brown V."/>
            <person name="Paris D.H."/>
            <person name="Patel P."/>
            <person name="Richards A.L."/>
            <person name="Sadzewicz L."/>
            <person name="Sears K."/>
            <person name="Seidman D."/>
            <person name="Sengamalay N."/>
            <person name="Stenos J."/>
            <person name="Tallon L.J."/>
            <person name="Vincent G."/>
            <person name="Fraser C.M."/>
            <person name="Munderloh U."/>
            <person name="Dunning-Hotopp J.C."/>
        </authorList>
    </citation>
    <scope>NUCLEOTIDE SEQUENCE [LARGE SCALE GENOMIC DNA]</scope>
    <source>
        <strain evidence="1 2">CRT53-1</strain>
    </source>
</reference>
<comment type="caution">
    <text evidence="1">The sequence shown here is derived from an EMBL/GenBank/DDBJ whole genome shotgun (WGS) entry which is preliminary data.</text>
</comment>
<dbReference type="EMBL" id="LAOD01000022">
    <property type="protein sequence ID" value="KJV85705.1"/>
    <property type="molecule type" value="Genomic_DNA"/>
</dbReference>
<protein>
    <submittedName>
        <fullName evidence="1">Uncharacterized protein</fullName>
    </submittedName>
</protein>
<gene>
    <name evidence="1" type="ORF">APHCRT_0984</name>
</gene>